<accession>A0A485LRZ7</accession>
<proteinExistence type="predicted"/>
<name>A0A485LRZ7_9STRA</name>
<evidence type="ECO:0000313" key="4">
    <source>
        <dbReference type="Proteomes" id="UP000332933"/>
    </source>
</evidence>
<gene>
    <name evidence="3" type="primary">Aste57867_24425</name>
    <name evidence="2" type="ORF">As57867_024349</name>
    <name evidence="3" type="ORF">ASTE57867_24425</name>
</gene>
<reference evidence="3 4" key="1">
    <citation type="submission" date="2019-03" db="EMBL/GenBank/DDBJ databases">
        <authorList>
            <person name="Gaulin E."/>
            <person name="Dumas B."/>
        </authorList>
    </citation>
    <scope>NUCLEOTIDE SEQUENCE [LARGE SCALE GENOMIC DNA]</scope>
    <source>
        <strain evidence="3">CBS 568.67</strain>
    </source>
</reference>
<keyword evidence="4" id="KW-1185">Reference proteome</keyword>
<feature type="region of interest" description="Disordered" evidence="1">
    <location>
        <begin position="1"/>
        <end position="38"/>
    </location>
</feature>
<dbReference type="InterPro" id="IPR018247">
    <property type="entry name" value="EF_Hand_1_Ca_BS"/>
</dbReference>
<dbReference type="PANTHER" id="PTHR34894:SF5">
    <property type="entry name" value="EF-HAND DOMAIN-CONTAINING PROTEIN"/>
    <property type="match status" value="1"/>
</dbReference>
<protein>
    <submittedName>
        <fullName evidence="3">Aste57867_24425 protein</fullName>
    </submittedName>
</protein>
<feature type="region of interest" description="Disordered" evidence="1">
    <location>
        <begin position="1523"/>
        <end position="1543"/>
    </location>
</feature>
<dbReference type="PANTHER" id="PTHR34894">
    <property type="entry name" value="SAM-DEPENDENT METHYLTRANSFERASE RSMI, CONSERVED SITE"/>
    <property type="match status" value="1"/>
</dbReference>
<feature type="region of interest" description="Disordered" evidence="1">
    <location>
        <begin position="635"/>
        <end position="671"/>
    </location>
</feature>
<dbReference type="EMBL" id="VJMH01007390">
    <property type="protein sequence ID" value="KAF0683568.1"/>
    <property type="molecule type" value="Genomic_DNA"/>
</dbReference>
<organism evidence="3 4">
    <name type="scientific">Aphanomyces stellatus</name>
    <dbReference type="NCBI Taxonomy" id="120398"/>
    <lineage>
        <taxon>Eukaryota</taxon>
        <taxon>Sar</taxon>
        <taxon>Stramenopiles</taxon>
        <taxon>Oomycota</taxon>
        <taxon>Saprolegniomycetes</taxon>
        <taxon>Saprolegniales</taxon>
        <taxon>Verrucalvaceae</taxon>
        <taxon>Aphanomyces</taxon>
    </lineage>
</organism>
<feature type="compositionally biased region" description="Acidic residues" evidence="1">
    <location>
        <begin position="1532"/>
        <end position="1543"/>
    </location>
</feature>
<feature type="region of interest" description="Disordered" evidence="1">
    <location>
        <begin position="941"/>
        <end position="961"/>
    </location>
</feature>
<sequence length="1543" mass="170589">MMPQALLPLTKSPPKAKMAPPRMDSSGPPPGAPSSPRKAKLMLKSTELRSLEFTTKDHVTILPGNVAENQSNGTGTMQDILLFDQKLRDAAPHSQLRHAKLNVDDWRVSSPTSTDSLLASNKLTFEILTSDRGQRVVTALVKQWDADKYSDNGRSLWAIVETFFTSLPYVFVRDDQVHSKLILRYVAALASLKDVIVQGLFCSNASAAMAITATLTPTHHEKIPLYWHCHQLEREVQSLKNSTSDQSWEMVHSSDIGLLQQDTAHVLLTFWKLPKRERLAFLAQVFSNVSEIETDLIRVLLDNSTFILQRALEELGYESRPKQPKMAAVGNVVRMSLAASNQAKQLHKWRDRVRNQTTADGPLEPIQVRHKGIQVNVGGGGMDADDLLGGLMDAIAPRTPSGVGGRNRRTSAATGDKSTKYMLAPDYQNTFGKNKLEFGATPHLLMKDMWTVANYTEHLVHDLVVFIESAQEAKNVPVEVIMLSTLLLEWLRYEKSKAVSNAKDTSMEVLDSPHFRQCIVSLMQLLRGQPESRVPDVIKSLATRLQEFVQDRQGDTTDAVLFAPTPSRVVAQTASPPKATTADVRSFLRNGFPAEIVNQIVSISNEESDREKESKMLLLTELLEHHTMDRLHRGKLTTTTTTTTTTTKGGSVEPAGFGHGPPAPPKPAPMDASSVILKTLVDQMKAVLIDGSNGKVNDEKAAALLLEFVNSRKPSLVGDERTRMLSVETLCSVLEKKVDLQLHAGPLDKATRKHMAQLQKYINKLLPESIGVVDDGGGGDGGDKASPPTKPNNIVELVQRLEQTLAKKDVIDPATANVLESLHAVLLKTQAKMNGQPVESCVNTLVESLQASGDEILEDFCSGIDEMAMNLKAILASCVEADEMLNLHVLVGSTNDPSASDGATTIDDVINDSRIDAIPLFIINISKKLKAVGDAATVLSQQKKPRNSMKGDHAVTTNTSHHHASLKDEVVRVRKGAGTGGVLFASSLWETNKTKKPNVLGISVTELSEMFVENKTVLNPGTVQKLIYQIYRERYECNLTEQDNPNTTAFIDFVYDWYLRKYGLRKLAMQHLSKLMLSLKKQKKKSKKALLFCRFLGLFPPLFDYSALNFALGLLNVWTNGTFAVTTSTNRVPLSTLSTTLEDSFDRRFGPFCSTALVKERMARNACSDDVASIDQDVALEVALEEYAKMKQGVETMLADIYLAGDMNGDDKMGFDEFATVVRNLAPCVSDREIVKMFKEALLDPTFDTITKQRFVNVIIDQGVLSSRVNKFKAPSGTSNTTAFPEYEEEQFGLLEETWRAHESEIVKAIEAIPHKETMASMLLRVKILNMIIAKKIDSETAWLSHRMILRDVDRFREMNESEIVEIKKKEAYFKEAVSRITSSKFGLFQDAPKGPPRISTMPLEIAPPTAAAVTTTAPGVVVDFVQNMAEKAVDETALKGEKDDDDNQPDMDRIEDSLRTEMLNLAEGGTADDGVSLERQLDKYDDAVKKVRRMSMTKQTNAITKLTAVVRMSKIMARKTSLPTVASVATDLEDDNEDDDGD</sequence>
<dbReference type="OrthoDB" id="163938at2759"/>
<dbReference type="PROSITE" id="PS00018">
    <property type="entry name" value="EF_HAND_1"/>
    <property type="match status" value="1"/>
</dbReference>
<evidence type="ECO:0000313" key="3">
    <source>
        <dbReference type="EMBL" id="VFU01065.1"/>
    </source>
</evidence>
<evidence type="ECO:0000256" key="1">
    <source>
        <dbReference type="SAM" id="MobiDB-lite"/>
    </source>
</evidence>
<feature type="compositionally biased region" description="Low complexity" evidence="1">
    <location>
        <begin position="637"/>
        <end position="647"/>
    </location>
</feature>
<evidence type="ECO:0000313" key="2">
    <source>
        <dbReference type="EMBL" id="KAF0683568.1"/>
    </source>
</evidence>
<reference evidence="2" key="2">
    <citation type="submission" date="2019-06" db="EMBL/GenBank/DDBJ databases">
        <title>Genomics analysis of Aphanomyces spp. identifies a new class of oomycete effector associated with host adaptation.</title>
        <authorList>
            <person name="Gaulin E."/>
        </authorList>
    </citation>
    <scope>NUCLEOTIDE SEQUENCE</scope>
    <source>
        <strain evidence="2">CBS 578.67</strain>
    </source>
</reference>
<dbReference type="EMBL" id="CAADRA010007416">
    <property type="protein sequence ID" value="VFU01065.1"/>
    <property type="molecule type" value="Genomic_DNA"/>
</dbReference>
<dbReference type="Proteomes" id="UP000332933">
    <property type="component" value="Unassembled WGS sequence"/>
</dbReference>